<feature type="domain" description="TonB-dependent receptor plug" evidence="6">
    <location>
        <begin position="119"/>
        <end position="230"/>
    </location>
</feature>
<accession>A0A9D9N0W5</accession>
<comment type="caution">
    <text evidence="7">The sequence shown here is derived from an EMBL/GenBank/DDBJ whole genome shotgun (WGS) entry which is preliminary data.</text>
</comment>
<protein>
    <submittedName>
        <fullName evidence="7">TonB-dependent receptor</fullName>
    </submittedName>
</protein>
<evidence type="ECO:0000256" key="2">
    <source>
        <dbReference type="ARBA" id="ARBA00023136"/>
    </source>
</evidence>
<keyword evidence="4" id="KW-0798">TonB box</keyword>
<name>A0A9D9N0W5_9BACT</name>
<dbReference type="Proteomes" id="UP000823617">
    <property type="component" value="Unassembled WGS sequence"/>
</dbReference>
<dbReference type="InterPro" id="IPR012910">
    <property type="entry name" value="Plug_dom"/>
</dbReference>
<reference evidence="7" key="2">
    <citation type="journal article" date="2021" name="PeerJ">
        <title>Extensive microbial diversity within the chicken gut microbiome revealed by metagenomics and culture.</title>
        <authorList>
            <person name="Gilroy R."/>
            <person name="Ravi A."/>
            <person name="Getino M."/>
            <person name="Pursley I."/>
            <person name="Horton D.L."/>
            <person name="Alikhan N.F."/>
            <person name="Baker D."/>
            <person name="Gharbi K."/>
            <person name="Hall N."/>
            <person name="Watson M."/>
            <person name="Adriaenssens E.M."/>
            <person name="Foster-Nyarko E."/>
            <person name="Jarju S."/>
            <person name="Secka A."/>
            <person name="Antonio M."/>
            <person name="Oren A."/>
            <person name="Chaudhuri R.R."/>
            <person name="La Ragione R."/>
            <person name="Hildebrand F."/>
            <person name="Pallen M.J."/>
        </authorList>
    </citation>
    <scope>NUCLEOTIDE SEQUENCE</scope>
    <source>
        <strain evidence="7">B1-3475</strain>
    </source>
</reference>
<dbReference type="Pfam" id="PF13715">
    <property type="entry name" value="CarbopepD_reg_2"/>
    <property type="match status" value="1"/>
</dbReference>
<evidence type="ECO:0000256" key="1">
    <source>
        <dbReference type="ARBA" id="ARBA00004442"/>
    </source>
</evidence>
<evidence type="ECO:0000256" key="4">
    <source>
        <dbReference type="RuleBase" id="RU003357"/>
    </source>
</evidence>
<dbReference type="EMBL" id="JADIMK010000076">
    <property type="protein sequence ID" value="MBO8456244.1"/>
    <property type="molecule type" value="Genomic_DNA"/>
</dbReference>
<gene>
    <name evidence="7" type="ORF">IAC08_07575</name>
</gene>
<dbReference type="Gene3D" id="2.170.130.10">
    <property type="entry name" value="TonB-dependent receptor, plug domain"/>
    <property type="match status" value="1"/>
</dbReference>
<dbReference type="GO" id="GO:0009279">
    <property type="term" value="C:cell outer membrane"/>
    <property type="evidence" value="ECO:0007669"/>
    <property type="project" value="UniProtKB-SubCell"/>
</dbReference>
<dbReference type="AlphaFoldDB" id="A0A9D9N0W5"/>
<dbReference type="Gene3D" id="2.40.170.20">
    <property type="entry name" value="TonB-dependent receptor, beta-barrel domain"/>
    <property type="match status" value="1"/>
</dbReference>
<keyword evidence="2 4" id="KW-0472">Membrane</keyword>
<dbReference type="InterPro" id="IPR000531">
    <property type="entry name" value="Beta-barrel_TonB"/>
</dbReference>
<reference evidence="7" key="1">
    <citation type="submission" date="2020-10" db="EMBL/GenBank/DDBJ databases">
        <authorList>
            <person name="Gilroy R."/>
        </authorList>
    </citation>
    <scope>NUCLEOTIDE SEQUENCE</scope>
    <source>
        <strain evidence="7">B1-3475</strain>
    </source>
</reference>
<keyword evidence="7" id="KW-0675">Receptor</keyword>
<dbReference type="SUPFAM" id="SSF49464">
    <property type="entry name" value="Carboxypeptidase regulatory domain-like"/>
    <property type="match status" value="1"/>
</dbReference>
<evidence type="ECO:0000259" key="6">
    <source>
        <dbReference type="Pfam" id="PF07715"/>
    </source>
</evidence>
<comment type="subcellular location">
    <subcellularLocation>
        <location evidence="1 4">Cell outer membrane</location>
    </subcellularLocation>
</comment>
<dbReference type="Pfam" id="PF07715">
    <property type="entry name" value="Plug"/>
    <property type="match status" value="1"/>
</dbReference>
<evidence type="ECO:0000259" key="5">
    <source>
        <dbReference type="Pfam" id="PF00593"/>
    </source>
</evidence>
<dbReference type="Pfam" id="PF00593">
    <property type="entry name" value="TonB_dep_Rec_b-barrel"/>
    <property type="match status" value="1"/>
</dbReference>
<evidence type="ECO:0000256" key="3">
    <source>
        <dbReference type="ARBA" id="ARBA00023237"/>
    </source>
</evidence>
<organism evidence="7 8">
    <name type="scientific">Candidatus Cryptobacteroides intestinigallinarum</name>
    <dbReference type="NCBI Taxonomy" id="2840767"/>
    <lineage>
        <taxon>Bacteria</taxon>
        <taxon>Pseudomonadati</taxon>
        <taxon>Bacteroidota</taxon>
        <taxon>Bacteroidia</taxon>
        <taxon>Bacteroidales</taxon>
        <taxon>Candidatus Cryptobacteroides</taxon>
    </lineage>
</organism>
<evidence type="ECO:0000313" key="8">
    <source>
        <dbReference type="Proteomes" id="UP000823617"/>
    </source>
</evidence>
<sequence length="988" mass="108638">MKSFLLTYLMIAIMLTDGHETGHRLCGTVLDRQSGSPVGYAAVLLETSGQWTTADQDGKFCIANVSSGRNILSVSCLGYAGFTAAIEINGDISGYTVFLDADNLALESVVVTASQKEGSAATSRIIDRTALDHIQALNVSDISALLPGGATSDPSLTSEQKFSIRTGSSSEAGNPSFGTAVEIDGTRLSNNSSFRGASGVPVNNIASSDIESVEIISGVPSAEYGDISTGIVRINTRKGVTPFIATFSTNPKTKQVSVSKGVSLGTSSSGKARGILNTSAEYTRAVSNLMSPYTSYDRKQLTMTYSNTFCCGSRDSSPLYFSASASGNLGGYDTEADPDTFLDTYTKKRDNMFRGNFSIDWLLDRKWITSIMIKGSAVYNDRQTRTRENYSSAASTIALHGTGEGYFIASGYGSDPDSPVILIPAGYWYNTMCLDDRPINASLSVRADWIRTFGKINSKMKAGAEWTLDKNLGKGQWSEDISTAPSFRPWDYSSVPAMNNMAMYIEENIVIPAGGTQLSLTAGIRGEDTYIRNSAYGNTFSLSPRLNARYDIIQEGNAGNSFLKSLSIRAGWGTAVKLPSFSTLYPEPTYMDIRVFNPTSSSDGAAYYAYYIRPRTLEYNSSLKWQKSRQAEIGAEADMGFMKISLTGYFTRIIDSYTAGTDYERFSYRYTGPESLAACTIPADNRIFTIDKESGEVTVHDATGASGPQTLASGIRNSFISRNFADNSLSPVTRYGVEWVIDFRKIRAINTTFRLDGNFYGYRYVDSNIIPSYPSGSLSADGSPFKYVGYYYGGSQISNGRETKSLSTNLTVTTHIPKIRLIVSLKIEASLMKYSRYLSEKDQGTRSHVTSGQQDYFPSEGEQDIYSGKNYTIMYPIYYVSYDDPTPRDFMEDFRWAAENDPQLYTDLSRLVVRSNYLYFFSKDWISPYFSANISVTKEIGDIASVSFYANNFFNNSGQVYSTRTGQYTPVSSYIPSLFYGLSIRLRF</sequence>
<dbReference type="InterPro" id="IPR037066">
    <property type="entry name" value="Plug_dom_sf"/>
</dbReference>
<keyword evidence="3" id="KW-0998">Cell outer membrane</keyword>
<feature type="domain" description="TonB-dependent receptor-like beta-barrel" evidence="5">
    <location>
        <begin position="324"/>
        <end position="785"/>
    </location>
</feature>
<evidence type="ECO:0000313" key="7">
    <source>
        <dbReference type="EMBL" id="MBO8456244.1"/>
    </source>
</evidence>
<comment type="similarity">
    <text evidence="4">Belongs to the TonB-dependent receptor family.</text>
</comment>
<dbReference type="SUPFAM" id="SSF56935">
    <property type="entry name" value="Porins"/>
    <property type="match status" value="1"/>
</dbReference>
<proteinExistence type="inferred from homology"/>
<dbReference type="InterPro" id="IPR036942">
    <property type="entry name" value="Beta-barrel_TonB_sf"/>
</dbReference>
<dbReference type="InterPro" id="IPR008969">
    <property type="entry name" value="CarboxyPept-like_regulatory"/>
</dbReference>
<dbReference type="Gene3D" id="2.60.40.1120">
    <property type="entry name" value="Carboxypeptidase-like, regulatory domain"/>
    <property type="match status" value="1"/>
</dbReference>